<evidence type="ECO:0000313" key="1">
    <source>
        <dbReference type="EMBL" id="KRY57660.1"/>
    </source>
</evidence>
<dbReference type="Proteomes" id="UP000054653">
    <property type="component" value="Unassembled WGS sequence"/>
</dbReference>
<sequence length="108" mass="12686">MYNEMINNLTIHTLSSLIRIGRILICPFSQKLPSSIRHSTFDDFSIVFHQIFGHLKNEFLLFTPKQVHQIALFRNVGQQRMRSSGEDMPVRLMNKIDIHVKRFCEQGQ</sequence>
<reference evidence="1 2" key="1">
    <citation type="submission" date="2015-01" db="EMBL/GenBank/DDBJ databases">
        <title>Evolution of Trichinella species and genotypes.</title>
        <authorList>
            <person name="Korhonen P.K."/>
            <person name="Edoardo P."/>
            <person name="Giuseppe L.R."/>
            <person name="Gasser R.B."/>
        </authorList>
    </citation>
    <scope>NUCLEOTIDE SEQUENCE [LARGE SCALE GENOMIC DNA]</scope>
    <source>
        <strain evidence="1">ISS120</strain>
    </source>
</reference>
<gene>
    <name evidence="1" type="ORF">T03_4163</name>
</gene>
<protein>
    <submittedName>
        <fullName evidence="1">Uncharacterized protein</fullName>
    </submittedName>
</protein>
<name>A0A0V1D831_TRIBR</name>
<proteinExistence type="predicted"/>
<dbReference type="OrthoDB" id="10313165at2759"/>
<accession>A0A0V1D831</accession>
<comment type="caution">
    <text evidence="1">The sequence shown here is derived from an EMBL/GenBank/DDBJ whole genome shotgun (WGS) entry which is preliminary data.</text>
</comment>
<dbReference type="AlphaFoldDB" id="A0A0V1D831"/>
<keyword evidence="2" id="KW-1185">Reference proteome</keyword>
<evidence type="ECO:0000313" key="2">
    <source>
        <dbReference type="Proteomes" id="UP000054653"/>
    </source>
</evidence>
<dbReference type="EMBL" id="JYDI01000029">
    <property type="protein sequence ID" value="KRY57660.1"/>
    <property type="molecule type" value="Genomic_DNA"/>
</dbReference>
<organism evidence="1 2">
    <name type="scientific">Trichinella britovi</name>
    <name type="common">Parasitic roundworm</name>
    <dbReference type="NCBI Taxonomy" id="45882"/>
    <lineage>
        <taxon>Eukaryota</taxon>
        <taxon>Metazoa</taxon>
        <taxon>Ecdysozoa</taxon>
        <taxon>Nematoda</taxon>
        <taxon>Enoplea</taxon>
        <taxon>Dorylaimia</taxon>
        <taxon>Trichinellida</taxon>
        <taxon>Trichinellidae</taxon>
        <taxon>Trichinella</taxon>
    </lineage>
</organism>